<dbReference type="Proteomes" id="UP000502608">
    <property type="component" value="Chromosome"/>
</dbReference>
<accession>A0A6G9QKV1</accession>
<evidence type="ECO:0000313" key="2">
    <source>
        <dbReference type="Proteomes" id="UP000502608"/>
    </source>
</evidence>
<sequence>MKVRQVVNEGITVIEIHINGEPHQLAATISLTKLLKARHIEPQSIAVVVNEIIIPRSQWPQHQCEMGDVIELFSAVAGG</sequence>
<gene>
    <name evidence="1" type="primary">thiS</name>
    <name evidence="1" type="ORF">HBH39_09845</name>
</gene>
<dbReference type="KEGG" id="saes:HBH39_09845"/>
<dbReference type="InterPro" id="IPR012675">
    <property type="entry name" value="Beta-grasp_dom_sf"/>
</dbReference>
<dbReference type="AlphaFoldDB" id="A0A6G9QKV1"/>
<dbReference type="SUPFAM" id="SSF54285">
    <property type="entry name" value="MoaD/ThiS"/>
    <property type="match status" value="1"/>
</dbReference>
<protein>
    <submittedName>
        <fullName evidence="1">Sulfur carrier protein ThiS</fullName>
    </submittedName>
</protein>
<organism evidence="1 2">
    <name type="scientific">Shewanella aestuarii</name>
    <dbReference type="NCBI Taxonomy" id="1028752"/>
    <lineage>
        <taxon>Bacteria</taxon>
        <taxon>Pseudomonadati</taxon>
        <taxon>Pseudomonadota</taxon>
        <taxon>Gammaproteobacteria</taxon>
        <taxon>Alteromonadales</taxon>
        <taxon>Shewanellaceae</taxon>
        <taxon>Shewanella</taxon>
    </lineage>
</organism>
<dbReference type="CDD" id="cd00565">
    <property type="entry name" value="Ubl_ThiS"/>
    <property type="match status" value="1"/>
</dbReference>
<dbReference type="EMBL" id="CP050313">
    <property type="protein sequence ID" value="QIR14753.1"/>
    <property type="molecule type" value="Genomic_DNA"/>
</dbReference>
<name>A0A6G9QKV1_9GAMM</name>
<dbReference type="InterPro" id="IPR010035">
    <property type="entry name" value="Thi_S"/>
</dbReference>
<dbReference type="InterPro" id="IPR016155">
    <property type="entry name" value="Mopterin_synth/thiamin_S_b"/>
</dbReference>
<dbReference type="Gene3D" id="3.10.20.30">
    <property type="match status" value="1"/>
</dbReference>
<dbReference type="Pfam" id="PF02597">
    <property type="entry name" value="ThiS"/>
    <property type="match status" value="1"/>
</dbReference>
<dbReference type="InterPro" id="IPR003749">
    <property type="entry name" value="ThiS/MoaD-like"/>
</dbReference>
<proteinExistence type="predicted"/>
<keyword evidence="2" id="KW-1185">Reference proteome</keyword>
<dbReference type="PANTHER" id="PTHR34472">
    <property type="entry name" value="SULFUR CARRIER PROTEIN THIS"/>
    <property type="match status" value="1"/>
</dbReference>
<dbReference type="NCBIfam" id="TIGR01683">
    <property type="entry name" value="thiS"/>
    <property type="match status" value="1"/>
</dbReference>
<evidence type="ECO:0000313" key="1">
    <source>
        <dbReference type="EMBL" id="QIR14753.1"/>
    </source>
</evidence>
<dbReference type="PANTHER" id="PTHR34472:SF1">
    <property type="entry name" value="SULFUR CARRIER PROTEIN THIS"/>
    <property type="match status" value="1"/>
</dbReference>
<reference evidence="1 2" key="1">
    <citation type="submission" date="2020-03" db="EMBL/GenBank/DDBJ databases">
        <title>Complete genome sequence of Shewanella sp.</title>
        <authorList>
            <person name="Kim Y.-S."/>
            <person name="Kim S.-J."/>
            <person name="Jung H.-K."/>
            <person name="Kim K.-H."/>
        </authorList>
    </citation>
    <scope>NUCLEOTIDE SEQUENCE [LARGE SCALE GENOMIC DNA]</scope>
    <source>
        <strain evidence="1 2">PN3F2</strain>
    </source>
</reference>
<dbReference type="RefSeq" id="WP_167677826.1">
    <property type="nucleotide sequence ID" value="NZ_CP050313.1"/>
</dbReference>